<evidence type="ECO:0000259" key="1">
    <source>
        <dbReference type="Pfam" id="PF13229"/>
    </source>
</evidence>
<dbReference type="Proteomes" id="UP000182229">
    <property type="component" value="Unassembled WGS sequence"/>
</dbReference>
<comment type="caution">
    <text evidence="2">The sequence shown here is derived from an EMBL/GenBank/DDBJ whole genome shotgun (WGS) entry which is preliminary data.</text>
</comment>
<protein>
    <recommendedName>
        <fullName evidence="1">Right handed beta helix domain-containing protein</fullName>
    </recommendedName>
</protein>
<dbReference type="PANTHER" id="PTHR36453:SF1">
    <property type="entry name" value="RIGHT HANDED BETA HELIX DOMAIN-CONTAINING PROTEIN"/>
    <property type="match status" value="1"/>
</dbReference>
<evidence type="ECO:0000313" key="2">
    <source>
        <dbReference type="EMBL" id="OJH42656.1"/>
    </source>
</evidence>
<dbReference type="SUPFAM" id="SSF51126">
    <property type="entry name" value="Pectin lyase-like"/>
    <property type="match status" value="1"/>
</dbReference>
<dbReference type="AlphaFoldDB" id="A0A1L9BKD1"/>
<reference evidence="3" key="1">
    <citation type="submission" date="2016-11" db="EMBL/GenBank/DDBJ databases">
        <authorList>
            <person name="Shukria A."/>
            <person name="Stevens D.C."/>
        </authorList>
    </citation>
    <scope>NUCLEOTIDE SEQUENCE [LARGE SCALE GENOMIC DNA]</scope>
    <source>
        <strain evidence="3">Cbfe23</strain>
    </source>
</reference>
<accession>A0A1L9BKD1</accession>
<dbReference type="InterPro" id="IPR039448">
    <property type="entry name" value="Beta_helix"/>
</dbReference>
<dbReference type="STRING" id="83449.BON30_05595"/>
<proteinExistence type="predicted"/>
<dbReference type="Pfam" id="PF13229">
    <property type="entry name" value="Beta_helix"/>
    <property type="match status" value="1"/>
</dbReference>
<dbReference type="PANTHER" id="PTHR36453">
    <property type="entry name" value="SECRETED PROTEIN-RELATED"/>
    <property type="match status" value="1"/>
</dbReference>
<evidence type="ECO:0000313" key="3">
    <source>
        <dbReference type="Proteomes" id="UP000182229"/>
    </source>
</evidence>
<dbReference type="InterPro" id="IPR006626">
    <property type="entry name" value="PbH1"/>
</dbReference>
<feature type="domain" description="Right handed beta helix" evidence="1">
    <location>
        <begin position="226"/>
        <end position="378"/>
    </location>
</feature>
<dbReference type="Gene3D" id="2.160.20.10">
    <property type="entry name" value="Single-stranded right-handed beta-helix, Pectin lyase-like"/>
    <property type="match status" value="2"/>
</dbReference>
<dbReference type="EMBL" id="MPIN01000001">
    <property type="protein sequence ID" value="OJH42656.1"/>
    <property type="molecule type" value="Genomic_DNA"/>
</dbReference>
<gene>
    <name evidence="2" type="ORF">BON30_05595</name>
</gene>
<reference evidence="2 3" key="2">
    <citation type="submission" date="2016-12" db="EMBL/GenBank/DDBJ databases">
        <title>Draft Genome Sequence of Cystobacter ferrugineus Strain Cbfe23.</title>
        <authorList>
            <person name="Akbar S."/>
            <person name="Dowd S.E."/>
            <person name="Stevens D.C."/>
        </authorList>
    </citation>
    <scope>NUCLEOTIDE SEQUENCE [LARGE SCALE GENOMIC DNA]</scope>
    <source>
        <strain evidence="2 3">Cbfe23</strain>
    </source>
</reference>
<name>A0A1L9BKD1_9BACT</name>
<keyword evidence="3" id="KW-1185">Reference proteome</keyword>
<sequence length="435" mass="46985">MNESGNRRPVERGSLTERLEATPRWFVGPRGPGVSDTNDGSSFRPFASIRRALRSASPGDVILILAGIYEEHIVLDKELARAGTPEAPIILRGEGLPKLRAIMPERPLIQVRLPHWRIEGLELDMGGSSARAVSFSHPSQGSCLSRCDVHGGTGVGISTSEGAAGVLIEHNHIHDFHQEKASQGCHGVVIHATSRDIILRGNHIHDTGGDAVQCLQPDDGWTEPAEGVLIENNTLESTRGSAVSIKTSHDIIVRGNRMRNFRGCEGGWRGGDAVLVHYSAWNVLIERNLISEAGCGICVGGLKDEGRPDPSRVVVRDNTIRDISLERARNNDAVGIRVNNASDVRLLHNTIERTGGFAVRLGDSGDGISRGVEVLGNTMSAAQLVRVGLDRPGLRMNLNRYSSGGLFDASDLGQTRGLAEWKRFTRLDADSSLEA</sequence>
<dbReference type="InterPro" id="IPR011050">
    <property type="entry name" value="Pectin_lyase_fold/virulence"/>
</dbReference>
<dbReference type="InterPro" id="IPR012334">
    <property type="entry name" value="Pectin_lyas_fold"/>
</dbReference>
<dbReference type="SMART" id="SM00710">
    <property type="entry name" value="PbH1"/>
    <property type="match status" value="8"/>
</dbReference>
<organism evidence="2 3">
    <name type="scientific">Cystobacter ferrugineus</name>
    <dbReference type="NCBI Taxonomy" id="83449"/>
    <lineage>
        <taxon>Bacteria</taxon>
        <taxon>Pseudomonadati</taxon>
        <taxon>Myxococcota</taxon>
        <taxon>Myxococcia</taxon>
        <taxon>Myxococcales</taxon>
        <taxon>Cystobacterineae</taxon>
        <taxon>Archangiaceae</taxon>
        <taxon>Cystobacter</taxon>
    </lineage>
</organism>